<name>A0A0F9VER1_9ZZZZ</name>
<protein>
    <submittedName>
        <fullName evidence="1">Uncharacterized protein</fullName>
    </submittedName>
</protein>
<sequence>MSTSIIHRGRVLWTNEPWRRRKPLSPVVDDKYILPVTYDPPKPPAIGGTYYDENEDLRYRITGPLDPLQGWCIIDTLVKHYKLPAKVIHKWARMGLIDPAIEHGSAVRRYYVRNPREVEKRARVLRAKIRVKSKDTLNLRRLMRSTGMLRSL</sequence>
<gene>
    <name evidence="1" type="ORF">LCGC14_0414560</name>
</gene>
<dbReference type="AlphaFoldDB" id="A0A0F9VER1"/>
<proteinExistence type="predicted"/>
<accession>A0A0F9VER1</accession>
<comment type="caution">
    <text evidence="1">The sequence shown here is derived from an EMBL/GenBank/DDBJ whole genome shotgun (WGS) entry which is preliminary data.</text>
</comment>
<organism evidence="1">
    <name type="scientific">marine sediment metagenome</name>
    <dbReference type="NCBI Taxonomy" id="412755"/>
    <lineage>
        <taxon>unclassified sequences</taxon>
        <taxon>metagenomes</taxon>
        <taxon>ecological metagenomes</taxon>
    </lineage>
</organism>
<reference evidence="1" key="1">
    <citation type="journal article" date="2015" name="Nature">
        <title>Complex archaea that bridge the gap between prokaryotes and eukaryotes.</title>
        <authorList>
            <person name="Spang A."/>
            <person name="Saw J.H."/>
            <person name="Jorgensen S.L."/>
            <person name="Zaremba-Niedzwiedzka K."/>
            <person name="Martijn J."/>
            <person name="Lind A.E."/>
            <person name="van Eijk R."/>
            <person name="Schleper C."/>
            <person name="Guy L."/>
            <person name="Ettema T.J."/>
        </authorList>
    </citation>
    <scope>NUCLEOTIDE SEQUENCE</scope>
</reference>
<evidence type="ECO:0000313" key="1">
    <source>
        <dbReference type="EMBL" id="KKN72061.1"/>
    </source>
</evidence>
<dbReference type="EMBL" id="LAZR01000370">
    <property type="protein sequence ID" value="KKN72061.1"/>
    <property type="molecule type" value="Genomic_DNA"/>
</dbReference>